<dbReference type="PANTHER" id="PTHR12898:SF1">
    <property type="entry name" value="MEDIATOR OF RNA POLYMERASE II TRANSCRIPTION SUBUNIT 24"/>
    <property type="match status" value="1"/>
</dbReference>
<evidence type="ECO:0000256" key="5">
    <source>
        <dbReference type="ARBA" id="ARBA00023159"/>
    </source>
</evidence>
<evidence type="ECO:0000256" key="3">
    <source>
        <dbReference type="ARBA" id="ARBA00019693"/>
    </source>
</evidence>
<dbReference type="PANTHER" id="PTHR12898">
    <property type="entry name" value="MEDIATOR OF RNA POLYMERASE II TRANSCRIPTION SUBUNIT 24"/>
    <property type="match status" value="1"/>
</dbReference>
<proteinExistence type="inferred from homology"/>
<reference evidence="9 10" key="1">
    <citation type="submission" date="2024-01" db="EMBL/GenBank/DDBJ databases">
        <title>The genome of the rayed Mediterranean limpet Patella caerulea (Linnaeus, 1758).</title>
        <authorList>
            <person name="Anh-Thu Weber A."/>
            <person name="Halstead-Nussloch G."/>
        </authorList>
    </citation>
    <scope>NUCLEOTIDE SEQUENCE [LARGE SCALE GENOMIC DNA]</scope>
    <source>
        <strain evidence="9">AATW-2023a</strain>
        <tissue evidence="9">Whole specimen</tissue>
    </source>
</reference>
<organism evidence="9 10">
    <name type="scientific">Patella caerulea</name>
    <name type="common">Rayed Mediterranean limpet</name>
    <dbReference type="NCBI Taxonomy" id="87958"/>
    <lineage>
        <taxon>Eukaryota</taxon>
        <taxon>Metazoa</taxon>
        <taxon>Spiralia</taxon>
        <taxon>Lophotrochozoa</taxon>
        <taxon>Mollusca</taxon>
        <taxon>Gastropoda</taxon>
        <taxon>Patellogastropoda</taxon>
        <taxon>Patelloidea</taxon>
        <taxon>Patellidae</taxon>
        <taxon>Patella</taxon>
    </lineage>
</organism>
<accession>A0AAN8G109</accession>
<protein>
    <recommendedName>
        <fullName evidence="3">Mediator of RNA polymerase II transcription subunit 24</fullName>
    </recommendedName>
    <alternativeName>
        <fullName evidence="8">Mediator complex subunit 24</fullName>
    </alternativeName>
</protein>
<evidence type="ECO:0000256" key="6">
    <source>
        <dbReference type="ARBA" id="ARBA00023163"/>
    </source>
</evidence>
<dbReference type="GO" id="GO:0016592">
    <property type="term" value="C:mediator complex"/>
    <property type="evidence" value="ECO:0007669"/>
    <property type="project" value="InterPro"/>
</dbReference>
<dbReference type="AlphaFoldDB" id="A0AAN8G109"/>
<dbReference type="Pfam" id="PF11277">
    <property type="entry name" value="Med24_N"/>
    <property type="match status" value="1"/>
</dbReference>
<evidence type="ECO:0000313" key="10">
    <source>
        <dbReference type="Proteomes" id="UP001347796"/>
    </source>
</evidence>
<evidence type="ECO:0000256" key="7">
    <source>
        <dbReference type="ARBA" id="ARBA00023242"/>
    </source>
</evidence>
<keyword evidence="10" id="KW-1185">Reference proteome</keyword>
<dbReference type="EMBL" id="JAZGQO010000021">
    <property type="protein sequence ID" value="KAK6165713.1"/>
    <property type="molecule type" value="Genomic_DNA"/>
</dbReference>
<evidence type="ECO:0000256" key="4">
    <source>
        <dbReference type="ARBA" id="ARBA00023015"/>
    </source>
</evidence>
<evidence type="ECO:0000256" key="8">
    <source>
        <dbReference type="ARBA" id="ARBA00031960"/>
    </source>
</evidence>
<comment type="subcellular location">
    <subcellularLocation>
        <location evidence="1">Nucleus</location>
    </subcellularLocation>
</comment>
<comment type="caution">
    <text evidence="9">The sequence shown here is derived from an EMBL/GenBank/DDBJ whole genome shotgun (WGS) entry which is preliminary data.</text>
</comment>
<comment type="similarity">
    <text evidence="2">Belongs to the Mediator complex subunit 24 family.</text>
</comment>
<dbReference type="GO" id="GO:0003712">
    <property type="term" value="F:transcription coregulator activity"/>
    <property type="evidence" value="ECO:0007669"/>
    <property type="project" value="TreeGrafter"/>
</dbReference>
<dbReference type="GO" id="GO:0060261">
    <property type="term" value="P:positive regulation of transcription initiation by RNA polymerase II"/>
    <property type="evidence" value="ECO:0007669"/>
    <property type="project" value="TreeGrafter"/>
</dbReference>
<name>A0AAN8G109_PATCE</name>
<gene>
    <name evidence="9" type="ORF">SNE40_022586</name>
</gene>
<sequence length="1007" mass="113766">MEGTTTIKKEPGIGSGLANQVKLTLMRAWTERWSEVQWGVHLKRILATNSNDGVDLAEILLQQALVGSSPNSLVLSYLKHIVLSQVIPHSTVFKHISTYDDISKPYCIIALIDIAETFSTKLSFSYGTDSSLQMCKSLLMLVHWLLNNILKCLQKIQDGKSTPEYVSITDRASSAVLKTLEKQTVCTLLQIARAEVTDNYRDFEQAEVNVRGTLSQLSQSQNALPTTTKDKVSEMLGSLSRLQDMNLPSDNDDDGPKLQLCSTINTLVSLEAVLNSTNELQPFVDQTMVIARLLFFQKLSWPQLYVEIFRACFMGIIDAPANSPEDLKWTSFTFLKIPQILQRLQQNAAGRDVMADLEQSFELLINSTNLLDLADQKKKCDSIEQLLQGCIKADLLKDVHSQRIMQRREKERGRLLDKAESSQGVPCSSIVILRAEVTVSSILKVETLDTDFQKNQEPLFSLLCKMMSGKSFEIILAAAASMGELQNLAIKLIKLNEFARHSAGEAGKASQTRARLFDITFLMLCPILQQYGLETITNGHKETVDSFFVQWAQRWFPEDGKYKNIENCNPSDSNKVESLINLFLSSGELKTSLTRWHEVCLNTPFAIQEILFAWEHGAIGPEQVKTVLENVKNWMCCLPVVVSCWLCCYINTADQERREKPLLMLEQLMTISNKSDSSAQNDRCQFMKTVIEHLSQDILPANHHLRNISKQYIPANEPPAIILEETLKLVFSKGWVDLKSLHTLEQVLNLCGSDRFCDQVVHHMLESNKVDDLCMAVSLVFALFHMDLEHLTLSLLVNTLPRILYSADNSHLMIDPRGYTLAKLVVLCITAAQVSKVGQKEPYVRRGRKRSRIDVDVEEMDECEVRPSKMRKINEPQLTLLSEDFTFDDMTVKEDGEHSPAFDTKEPLNKAMVNLFCLLNAIIHDKRVTARTGFIRSFIDEALKCGPQYYRFILQFMPSNMLPQLMKTMPGIFTNQQILHICDLSTLSGRKLAAKAVCHNSYLKVTS</sequence>
<keyword evidence="5" id="KW-0010">Activator</keyword>
<keyword evidence="7" id="KW-0539">Nucleus</keyword>
<dbReference type="InterPro" id="IPR021429">
    <property type="entry name" value="Mediator_Med24"/>
</dbReference>
<evidence type="ECO:0000256" key="2">
    <source>
        <dbReference type="ARBA" id="ARBA00007864"/>
    </source>
</evidence>
<evidence type="ECO:0000256" key="1">
    <source>
        <dbReference type="ARBA" id="ARBA00004123"/>
    </source>
</evidence>
<keyword evidence="4" id="KW-0805">Transcription regulation</keyword>
<evidence type="ECO:0000313" key="9">
    <source>
        <dbReference type="EMBL" id="KAK6165713.1"/>
    </source>
</evidence>
<dbReference type="Proteomes" id="UP001347796">
    <property type="component" value="Unassembled WGS sequence"/>
</dbReference>
<keyword evidence="6" id="KW-0804">Transcription</keyword>